<gene>
    <name evidence="11" type="ORF">DDW03_000390</name>
    <name evidence="12" type="ORF">DDW03_00790</name>
</gene>
<dbReference type="InterPro" id="IPR022813">
    <property type="entry name" value="SecD/SecF_arch_bac"/>
</dbReference>
<keyword evidence="7" id="KW-0811">Translocation</keyword>
<evidence type="ECO:0000256" key="8">
    <source>
        <dbReference type="ARBA" id="ARBA00023136"/>
    </source>
</evidence>
<evidence type="ECO:0000256" key="7">
    <source>
        <dbReference type="ARBA" id="ARBA00023010"/>
    </source>
</evidence>
<evidence type="ECO:0000256" key="5">
    <source>
        <dbReference type="ARBA" id="ARBA00022927"/>
    </source>
</evidence>
<keyword evidence="4 9" id="KW-0812">Transmembrane</keyword>
<feature type="transmembrane region" description="Helical" evidence="9">
    <location>
        <begin position="262"/>
        <end position="284"/>
    </location>
</feature>
<evidence type="ECO:0000313" key="11">
    <source>
        <dbReference type="EMBL" id="MCC5446865.1"/>
    </source>
</evidence>
<keyword evidence="3" id="KW-1003">Cell membrane</keyword>
<dbReference type="GO" id="GO:0015031">
    <property type="term" value="P:protein transport"/>
    <property type="evidence" value="ECO:0007669"/>
    <property type="project" value="UniProtKB-KW"/>
</dbReference>
<feature type="domain" description="Protein export membrane protein SecD/SecF C-terminal" evidence="10">
    <location>
        <begin position="117"/>
        <end position="271"/>
    </location>
</feature>
<reference evidence="11" key="2">
    <citation type="submission" date="2017-05" db="EMBL/GenBank/DDBJ databases">
        <authorList>
            <person name="Munson-Mcgee J.H."/>
        </authorList>
    </citation>
    <scope>NUCLEOTIDE SEQUENCE</scope>
    <source>
        <strain evidence="11">SCGC AB-777_F03</strain>
    </source>
</reference>
<feature type="transmembrane region" description="Helical" evidence="9">
    <location>
        <begin position="189"/>
        <end position="208"/>
    </location>
</feature>
<dbReference type="Proteomes" id="UP000245509">
    <property type="component" value="Unassembled WGS sequence"/>
</dbReference>
<dbReference type="AlphaFoldDB" id="A0A2T9WLZ6"/>
<evidence type="ECO:0000256" key="9">
    <source>
        <dbReference type="SAM" id="Phobius"/>
    </source>
</evidence>
<evidence type="ECO:0000256" key="6">
    <source>
        <dbReference type="ARBA" id="ARBA00022989"/>
    </source>
</evidence>
<dbReference type="SUPFAM" id="SSF82866">
    <property type="entry name" value="Multidrug efflux transporter AcrB transmembrane domain"/>
    <property type="match status" value="1"/>
</dbReference>
<proteinExistence type="predicted"/>
<dbReference type="GO" id="GO:0005886">
    <property type="term" value="C:plasma membrane"/>
    <property type="evidence" value="ECO:0007669"/>
    <property type="project" value="UniProtKB-SubCell"/>
</dbReference>
<reference evidence="11" key="4">
    <citation type="submission" date="2021-11" db="EMBL/GenBank/DDBJ databases">
        <authorList>
            <person name="Munson-Mcgee J."/>
            <person name="Field E."/>
            <person name="Bateson M."/>
            <person name="Rooney C."/>
            <person name="Stepanauskas R."/>
            <person name="Young M."/>
        </authorList>
    </citation>
    <scope>NUCLEOTIDE SEQUENCE</scope>
    <source>
        <strain evidence="11">SCGC AB-777_F03</strain>
    </source>
</reference>
<keyword evidence="8 9" id="KW-0472">Membrane</keyword>
<dbReference type="EMBL" id="QEFP01000002">
    <property type="protein sequence ID" value="PVU68861.1"/>
    <property type="molecule type" value="Genomic_DNA"/>
</dbReference>
<evidence type="ECO:0000256" key="2">
    <source>
        <dbReference type="ARBA" id="ARBA00022448"/>
    </source>
</evidence>
<dbReference type="PANTHER" id="PTHR30081:SF8">
    <property type="entry name" value="PROTEIN TRANSLOCASE SUBUNIT SECF"/>
    <property type="match status" value="1"/>
</dbReference>
<reference evidence="12" key="3">
    <citation type="submission" date="2017-05" db="EMBL/GenBank/DDBJ databases">
        <authorList>
            <person name="Song R."/>
            <person name="Chenine A.L."/>
            <person name="Ruprecht R.M."/>
        </authorList>
    </citation>
    <scope>NUCLEOTIDE SEQUENCE</scope>
    <source>
        <strain evidence="12">SCGC AB-777_F03</strain>
    </source>
</reference>
<comment type="subcellular location">
    <subcellularLocation>
        <location evidence="1">Cell membrane</location>
        <topology evidence="1">Multi-pass membrane protein</topology>
    </subcellularLocation>
</comment>
<dbReference type="Gene3D" id="1.20.1640.10">
    <property type="entry name" value="Multidrug efflux transporter AcrB transmembrane domain"/>
    <property type="match status" value="1"/>
</dbReference>
<evidence type="ECO:0000259" key="10">
    <source>
        <dbReference type="Pfam" id="PF02355"/>
    </source>
</evidence>
<name>A0A2T9WLZ6_NANST</name>
<reference evidence="12" key="1">
    <citation type="journal article" date="2015" name="Appl. Environ. Microbiol.">
        <title>Nanoarchaeota, Their Sulfolobales Host, and Nanoarchaeota Virus Distribution across Yellowstone National Park Hot Springs.</title>
        <authorList>
            <person name="Munson-McGee J.H."/>
            <person name="Field E.K."/>
            <person name="Bateson M."/>
            <person name="Rooney C."/>
            <person name="Stepanauskas R."/>
            <person name="Young M.J."/>
        </authorList>
    </citation>
    <scope>NUCLEOTIDE SEQUENCE [LARGE SCALE GENOMIC DNA]</scope>
    <source>
        <strain evidence="12">SCGC AB-777_F03</strain>
    </source>
</reference>
<organism evidence="12">
    <name type="scientific">Nanobsidianus stetteri</name>
    <dbReference type="NCBI Taxonomy" id="1294122"/>
    <lineage>
        <taxon>Archaea</taxon>
        <taxon>Nanobdellota</taxon>
        <taxon>Candidatus Nanoarchaeia</taxon>
        <taxon>Nanoarchaeales</taxon>
        <taxon>Nanopusillaceae</taxon>
        <taxon>Candidatus Nanobsidianus</taxon>
    </lineage>
</organism>
<evidence type="ECO:0000313" key="12">
    <source>
        <dbReference type="EMBL" id="PVU68861.1"/>
    </source>
</evidence>
<dbReference type="EMBL" id="QEFP02000003">
    <property type="protein sequence ID" value="MCC5446865.1"/>
    <property type="molecule type" value="Genomic_DNA"/>
</dbReference>
<feature type="transmembrane region" description="Helical" evidence="9">
    <location>
        <begin position="18"/>
        <end position="38"/>
    </location>
</feature>
<dbReference type="Pfam" id="PF02355">
    <property type="entry name" value="SecD_SecF_C"/>
    <property type="match status" value="1"/>
</dbReference>
<dbReference type="PANTHER" id="PTHR30081">
    <property type="entry name" value="PROTEIN-EXPORT MEMBRANE PROTEIN SEC"/>
    <property type="match status" value="1"/>
</dbReference>
<comment type="caution">
    <text evidence="12">The sequence shown here is derived from an EMBL/GenBank/DDBJ whole genome shotgun (WGS) entry which is preliminary data.</text>
</comment>
<evidence type="ECO:0000256" key="4">
    <source>
        <dbReference type="ARBA" id="ARBA00022692"/>
    </source>
</evidence>
<feature type="transmembrane region" description="Helical" evidence="9">
    <location>
        <begin position="163"/>
        <end position="183"/>
    </location>
</feature>
<dbReference type="InterPro" id="IPR048634">
    <property type="entry name" value="SecD_SecF_C"/>
</dbReference>
<dbReference type="RefSeq" id="WP_228615082.1">
    <property type="nucleotide sequence ID" value="NZ_QEFP02000003.1"/>
</dbReference>
<feature type="transmembrane region" description="Helical" evidence="9">
    <location>
        <begin position="229"/>
        <end position="250"/>
    </location>
</feature>
<sequence>MSMLMKILSFIENNYKKFLIISILIFAVFVGIILFNYFKYGYIINKSITISGGYITLINNNYHITNTQIQNVLNQMNITDYVLYNTPNIIYIESGKQINETLLINLLNQDYNIELSPTDISIQQYSSLVGNLIFNQFLFFVILTIILTSFVIFIAFRASKITLNIISTILFDVIGLLAILSITKYPIGANGFIGMLMILGFAIDNNVVLSTNIVKEKDKPFIERVRMSFRVGMLMEIIALYTLLLLYFIVPEPSVDEFAFVLSIAIILDLLYYLIGNIPLYKYFEAKKEQES</sequence>
<accession>A0A2T9WLZ6</accession>
<keyword evidence="2" id="KW-0813">Transport</keyword>
<evidence type="ECO:0000256" key="3">
    <source>
        <dbReference type="ARBA" id="ARBA00022475"/>
    </source>
</evidence>
<keyword evidence="5" id="KW-0653">Protein transport</keyword>
<feature type="transmembrane region" description="Helical" evidence="9">
    <location>
        <begin position="137"/>
        <end position="156"/>
    </location>
</feature>
<protein>
    <recommendedName>
        <fullName evidence="10">Protein export membrane protein SecD/SecF C-terminal domain-containing protein</fullName>
    </recommendedName>
</protein>
<keyword evidence="6 9" id="KW-1133">Transmembrane helix</keyword>
<evidence type="ECO:0000256" key="1">
    <source>
        <dbReference type="ARBA" id="ARBA00004651"/>
    </source>
</evidence>